<comment type="caution">
    <text evidence="1">The sequence shown here is derived from an EMBL/GenBank/DDBJ whole genome shotgun (WGS) entry which is preliminary data.</text>
</comment>
<name>A0A560CCF3_AZOBR</name>
<organism evidence="1 2">
    <name type="scientific">Azospirillum brasilense</name>
    <dbReference type="NCBI Taxonomy" id="192"/>
    <lineage>
        <taxon>Bacteria</taxon>
        <taxon>Pseudomonadati</taxon>
        <taxon>Pseudomonadota</taxon>
        <taxon>Alphaproteobacteria</taxon>
        <taxon>Rhodospirillales</taxon>
        <taxon>Azospirillaceae</taxon>
        <taxon>Azospirillum</taxon>
    </lineage>
</organism>
<dbReference type="Proteomes" id="UP000318529">
    <property type="component" value="Unassembled WGS sequence"/>
</dbReference>
<accession>A0A560CCF3</accession>
<dbReference type="Pfam" id="PF18728">
    <property type="entry name" value="HEPN_AbiV"/>
    <property type="match status" value="1"/>
</dbReference>
<sequence>MAANDDQSDGDSLGLVGIGILENAERLLQDAQLLRSHRRYPSATAIAVLCLEEVSKFASLNSGKLRYRSLSNPKDHKEKHRVAADIVGGNILLGELRAIEKSRGFKIDSDGEGDDKSDYVSINTIMVSAFAHLADNGVDDELRKNLKRYRYIELISKLFSGYFNEVKKQCFYVEPDTLPAAGPGGVDRLTADQTIRLAKASVLATRRGMRWLNWQKAQRKPQAKRR</sequence>
<gene>
    <name evidence="1" type="ORF">FBZ83_107226</name>
</gene>
<dbReference type="RefSeq" id="WP_145684820.1">
    <property type="nucleotide sequence ID" value="NZ_VITH01000007.1"/>
</dbReference>
<dbReference type="EMBL" id="VITH01000007">
    <property type="protein sequence ID" value="TWA82538.1"/>
    <property type="molecule type" value="Genomic_DNA"/>
</dbReference>
<evidence type="ECO:0000313" key="1">
    <source>
        <dbReference type="EMBL" id="TWA82538.1"/>
    </source>
</evidence>
<dbReference type="InterPro" id="IPR030987">
    <property type="entry name" value="AbiV"/>
</dbReference>
<proteinExistence type="predicted"/>
<reference evidence="1 2" key="1">
    <citation type="submission" date="2019-06" db="EMBL/GenBank/DDBJ databases">
        <title>Genomic Encyclopedia of Type Strains, Phase IV (KMG-V): Genome sequencing to study the core and pangenomes of soil and plant-associated prokaryotes.</title>
        <authorList>
            <person name="Whitman W."/>
        </authorList>
    </citation>
    <scope>NUCLEOTIDE SEQUENCE [LARGE SCALE GENOMIC DNA]</scope>
    <source>
        <strain evidence="1 2">BR 11650</strain>
    </source>
</reference>
<evidence type="ECO:0000313" key="2">
    <source>
        <dbReference type="Proteomes" id="UP000318529"/>
    </source>
</evidence>
<dbReference type="AlphaFoldDB" id="A0A560CCF3"/>
<protein>
    <submittedName>
        <fullName evidence="1">AbiV family abortive infection protein</fullName>
    </submittedName>
</protein>
<dbReference type="NCBIfam" id="TIGR04498">
    <property type="entry name" value="AbiV_defense"/>
    <property type="match status" value="1"/>
</dbReference>